<sequence>MMGITIRDLIDEGAALQIRCTGCGKTYVYQGDFHLRTVAVLSMRMRNLQRLLRCGGCGAAGEVVLSFPCMVVDEGRRTPKPIDPRSQVGPGLWR</sequence>
<proteinExistence type="predicted"/>
<dbReference type="RefSeq" id="WP_119899474.1">
    <property type="nucleotide sequence ID" value="NZ_QNRC01000004.1"/>
</dbReference>
<evidence type="ECO:0000256" key="1">
    <source>
        <dbReference type="SAM" id="MobiDB-lite"/>
    </source>
</evidence>
<accession>A0A419A3R0</accession>
<protein>
    <submittedName>
        <fullName evidence="2">Uncharacterized protein</fullName>
    </submittedName>
</protein>
<dbReference type="Proteomes" id="UP000283587">
    <property type="component" value="Unassembled WGS sequence"/>
</dbReference>
<dbReference type="OrthoDB" id="7775878at2"/>
<feature type="region of interest" description="Disordered" evidence="1">
    <location>
        <begin position="75"/>
        <end position="94"/>
    </location>
</feature>
<comment type="caution">
    <text evidence="2">The sequence shown here is derived from an EMBL/GenBank/DDBJ whole genome shotgun (WGS) entry which is preliminary data.</text>
</comment>
<gene>
    <name evidence="2" type="ORF">D3P05_16110</name>
</gene>
<dbReference type="EMBL" id="QZEW01000075">
    <property type="protein sequence ID" value="RJL08393.1"/>
    <property type="molecule type" value="Genomic_DNA"/>
</dbReference>
<organism evidence="2 3">
    <name type="scientific">Paracoccus siganidrum</name>
    <dbReference type="NCBI Taxonomy" id="1276757"/>
    <lineage>
        <taxon>Bacteria</taxon>
        <taxon>Pseudomonadati</taxon>
        <taxon>Pseudomonadota</taxon>
        <taxon>Alphaproteobacteria</taxon>
        <taxon>Rhodobacterales</taxon>
        <taxon>Paracoccaceae</taxon>
        <taxon>Paracoccus</taxon>
    </lineage>
</organism>
<keyword evidence="3" id="KW-1185">Reference proteome</keyword>
<name>A0A419A3R0_9RHOB</name>
<dbReference type="AlphaFoldDB" id="A0A419A3R0"/>
<evidence type="ECO:0000313" key="2">
    <source>
        <dbReference type="EMBL" id="RJL08393.1"/>
    </source>
</evidence>
<reference evidence="3" key="1">
    <citation type="submission" date="2018-09" db="EMBL/GenBank/DDBJ databases">
        <title>Paracoccus onubensis nov. sp. a moderate halophilic bacterium isolated from Gruta de las Maravillas (Aracena, Spain).</title>
        <authorList>
            <person name="Jurado V."/>
            <person name="Gutierrez-Patricio S."/>
            <person name="Gonzalez-Pimentel J.L."/>
            <person name="Miller A.Z."/>
            <person name="Laiz L."/>
            <person name="Saiz-Jimenez C."/>
        </authorList>
    </citation>
    <scope>NUCLEOTIDE SEQUENCE [LARGE SCALE GENOMIC DNA]</scope>
    <source>
        <strain evidence="3">DSM 26381</strain>
    </source>
</reference>
<evidence type="ECO:0000313" key="3">
    <source>
        <dbReference type="Proteomes" id="UP000283587"/>
    </source>
</evidence>